<dbReference type="Gene3D" id="3.40.50.720">
    <property type="entry name" value="NAD(P)-binding Rossmann-like Domain"/>
    <property type="match status" value="1"/>
</dbReference>
<dbReference type="EMBL" id="OZ075118">
    <property type="protein sequence ID" value="CAL5087506.1"/>
    <property type="molecule type" value="Genomic_DNA"/>
</dbReference>
<dbReference type="InterPro" id="IPR013154">
    <property type="entry name" value="ADH-like_N"/>
</dbReference>
<reference evidence="3" key="1">
    <citation type="submission" date="2024-10" db="EMBL/GenBank/DDBJ databases">
        <authorList>
            <person name="Ryan C."/>
        </authorList>
    </citation>
    <scope>NUCLEOTIDE SEQUENCE [LARGE SCALE GENOMIC DNA]</scope>
</reference>
<sequence>MEATSINQVDWKFQKGVARPVMPRKFPFVSGFDLAGEIVELGAGVSEFKPGDKVIAFNFPKGGGLAEYAVASASLTVARPPEVSAAQGACLPIAAVAALRSLQTAGVTLDDPAASPRKNVPVTAASGGVGHFAVQLARLGGHHVTATCGARNLGLVRDQLGADEALEAGLRDPPRAPRCGAPPGGSTTRWCTAQRRRGFPGPCSCGRSPTLAARSSTSRRGSRPASPRSSRWPPSPRRGWCRCW</sequence>
<accession>A0ABC9G4D3</accession>
<dbReference type="SUPFAM" id="SSF51735">
    <property type="entry name" value="NAD(P)-binding Rossmann-fold domains"/>
    <property type="match status" value="1"/>
</dbReference>
<dbReference type="PANTHER" id="PTHR44013:SF2">
    <property type="entry name" value="OS09G0502500 PROTEIN"/>
    <property type="match status" value="1"/>
</dbReference>
<dbReference type="SUPFAM" id="SSF50129">
    <property type="entry name" value="GroES-like"/>
    <property type="match status" value="1"/>
</dbReference>
<feature type="compositionally biased region" description="Low complexity" evidence="1">
    <location>
        <begin position="207"/>
        <end position="232"/>
    </location>
</feature>
<organism evidence="3 4">
    <name type="scientific">Urochloa decumbens</name>
    <dbReference type="NCBI Taxonomy" id="240449"/>
    <lineage>
        <taxon>Eukaryota</taxon>
        <taxon>Viridiplantae</taxon>
        <taxon>Streptophyta</taxon>
        <taxon>Embryophyta</taxon>
        <taxon>Tracheophyta</taxon>
        <taxon>Spermatophyta</taxon>
        <taxon>Magnoliopsida</taxon>
        <taxon>Liliopsida</taxon>
        <taxon>Poales</taxon>
        <taxon>Poaceae</taxon>
        <taxon>PACMAD clade</taxon>
        <taxon>Panicoideae</taxon>
        <taxon>Panicodae</taxon>
        <taxon>Paniceae</taxon>
        <taxon>Melinidinae</taxon>
        <taxon>Urochloa</taxon>
    </lineage>
</organism>
<protein>
    <recommendedName>
        <fullName evidence="2">Enoyl reductase (ER) domain-containing protein</fullName>
    </recommendedName>
</protein>
<name>A0ABC9G4D3_9POAL</name>
<evidence type="ECO:0000259" key="2">
    <source>
        <dbReference type="SMART" id="SM00829"/>
    </source>
</evidence>
<gene>
    <name evidence="3" type="ORF">URODEC1_LOCUS112246</name>
</gene>
<dbReference type="Proteomes" id="UP001497457">
    <property type="component" value="Chromosome 8b"/>
</dbReference>
<dbReference type="AlphaFoldDB" id="A0ABC9G4D3"/>
<dbReference type="InterPro" id="IPR011032">
    <property type="entry name" value="GroES-like_sf"/>
</dbReference>
<feature type="domain" description="Enoyl reductase (ER)" evidence="2">
    <location>
        <begin position="4"/>
        <end position="197"/>
    </location>
</feature>
<dbReference type="PANTHER" id="PTHR44013">
    <property type="entry name" value="ZINC-TYPE ALCOHOL DEHYDROGENASE-LIKE PROTEIN C16A3.02C"/>
    <property type="match status" value="1"/>
</dbReference>
<dbReference type="InterPro" id="IPR036291">
    <property type="entry name" value="NAD(P)-bd_dom_sf"/>
</dbReference>
<dbReference type="Gene3D" id="3.90.180.10">
    <property type="entry name" value="Medium-chain alcohol dehydrogenases, catalytic domain"/>
    <property type="match status" value="1"/>
</dbReference>
<dbReference type="InterPro" id="IPR020843">
    <property type="entry name" value="ER"/>
</dbReference>
<dbReference type="SMART" id="SM00829">
    <property type="entry name" value="PKS_ER"/>
    <property type="match status" value="1"/>
</dbReference>
<keyword evidence="4" id="KW-1185">Reference proteome</keyword>
<feature type="region of interest" description="Disordered" evidence="1">
    <location>
        <begin position="167"/>
        <end position="235"/>
    </location>
</feature>
<dbReference type="InterPro" id="IPR052733">
    <property type="entry name" value="Chloroplast_QOR"/>
</dbReference>
<evidence type="ECO:0000313" key="4">
    <source>
        <dbReference type="Proteomes" id="UP001497457"/>
    </source>
</evidence>
<evidence type="ECO:0000313" key="3">
    <source>
        <dbReference type="EMBL" id="CAL5087506.1"/>
    </source>
</evidence>
<dbReference type="CDD" id="cd08267">
    <property type="entry name" value="MDR1"/>
    <property type="match status" value="1"/>
</dbReference>
<dbReference type="Pfam" id="PF08240">
    <property type="entry name" value="ADH_N"/>
    <property type="match status" value="1"/>
</dbReference>
<proteinExistence type="predicted"/>
<evidence type="ECO:0000256" key="1">
    <source>
        <dbReference type="SAM" id="MobiDB-lite"/>
    </source>
</evidence>